<evidence type="ECO:0000256" key="1">
    <source>
        <dbReference type="ARBA" id="ARBA00022729"/>
    </source>
</evidence>
<dbReference type="InterPro" id="IPR052037">
    <property type="entry name" value="LPS_export_LptA"/>
</dbReference>
<protein>
    <submittedName>
        <fullName evidence="3">OstA-like protein</fullName>
    </submittedName>
</protein>
<dbReference type="PANTHER" id="PTHR36504">
    <property type="entry name" value="LIPOPOLYSACCHARIDE EXPORT SYSTEM PROTEIN LPTA"/>
    <property type="match status" value="1"/>
</dbReference>
<sequence length="545" mass="61790">MTSQSLKGIFATLPKLVLFALLLIIYRNGNAQVTIAGDTTNLLQILSHTRQLTLQTVDDSTQLTIVAGNVKLKQGNTLFFCDSCVKNDRTKLFEAWGNVRIVDADTATVTANHLRYFEDKQLAFLDGNVKLSDGHGVLTTPDLEYDMMTNIGIYKKGGRVVNGKTVLTSKEGWYYADMKDVYFKKDVVLKDPAYNIVTDSLLYNTESRTARFISYTTITDSSQNVIKTREGFYNQVTKQAEFGQRPTILDTKGRRTVTGDRITQNDSIYMVTGRGVIVDSAQGVTIIGDKIFQNKTTEAVLATQKPLMIVKQDNDSIYITADTLFTAKLTALYGTQDSIVVDTVSGLKIAAIGEKDSTNRYFEAFRNVRIFNDSIQAVCDSMFYSFKDSVFRLYDNPIVWAQNSQITGDTIHLFTKNKKPEKVEAYDNSFMVNKMDTDAYNQIKSRRMDGYFIDGNIDSVRARGFAECIYYLRDDADSSYTGINETKSDIMDIYFVEKELDKVVFRSQVTGTIWPLSHKKPSEMRLEGFQWLEARRPKTKYEMFE</sequence>
<dbReference type="Proteomes" id="UP001597511">
    <property type="component" value="Unassembled WGS sequence"/>
</dbReference>
<dbReference type="Pfam" id="PF13100">
    <property type="entry name" value="OstA_2"/>
    <property type="match status" value="1"/>
</dbReference>
<name>A0ABW6A849_9BACT</name>
<evidence type="ECO:0000259" key="2">
    <source>
        <dbReference type="Pfam" id="PF13100"/>
    </source>
</evidence>
<dbReference type="RefSeq" id="WP_386102058.1">
    <property type="nucleotide sequence ID" value="NZ_JBHUOZ010000003.1"/>
</dbReference>
<keyword evidence="1" id="KW-0732">Signal</keyword>
<reference evidence="4" key="1">
    <citation type="journal article" date="2019" name="Int. J. Syst. Evol. Microbiol.">
        <title>The Global Catalogue of Microorganisms (GCM) 10K type strain sequencing project: providing services to taxonomists for standard genome sequencing and annotation.</title>
        <authorList>
            <consortium name="The Broad Institute Genomics Platform"/>
            <consortium name="The Broad Institute Genome Sequencing Center for Infectious Disease"/>
            <person name="Wu L."/>
            <person name="Ma J."/>
        </authorList>
    </citation>
    <scope>NUCLEOTIDE SEQUENCE [LARGE SCALE GENOMIC DNA]</scope>
    <source>
        <strain evidence="4">KCTC 23299</strain>
    </source>
</reference>
<gene>
    <name evidence="3" type="ORF">ACFS6H_17615</name>
</gene>
<dbReference type="EMBL" id="JBHUOZ010000003">
    <property type="protein sequence ID" value="MFD2921544.1"/>
    <property type="molecule type" value="Genomic_DNA"/>
</dbReference>
<keyword evidence="4" id="KW-1185">Reference proteome</keyword>
<dbReference type="PANTHER" id="PTHR36504:SF1">
    <property type="entry name" value="LIPOPOLYSACCHARIDE EXPORT SYSTEM PROTEIN LPTA"/>
    <property type="match status" value="1"/>
</dbReference>
<feature type="domain" description="Organic solvent tolerance-like N-terminal" evidence="2">
    <location>
        <begin position="45"/>
        <end position="199"/>
    </location>
</feature>
<accession>A0ABW6A849</accession>
<evidence type="ECO:0000313" key="3">
    <source>
        <dbReference type="EMBL" id="MFD2921544.1"/>
    </source>
</evidence>
<organism evidence="3 4">
    <name type="scientific">Terrimonas rubra</name>
    <dbReference type="NCBI Taxonomy" id="1035890"/>
    <lineage>
        <taxon>Bacteria</taxon>
        <taxon>Pseudomonadati</taxon>
        <taxon>Bacteroidota</taxon>
        <taxon>Chitinophagia</taxon>
        <taxon>Chitinophagales</taxon>
        <taxon>Chitinophagaceae</taxon>
        <taxon>Terrimonas</taxon>
    </lineage>
</organism>
<evidence type="ECO:0000313" key="4">
    <source>
        <dbReference type="Proteomes" id="UP001597511"/>
    </source>
</evidence>
<dbReference type="Gene3D" id="2.60.450.10">
    <property type="entry name" value="Lipopolysaccharide (LPS) transport protein A like domain"/>
    <property type="match status" value="2"/>
</dbReference>
<proteinExistence type="predicted"/>
<comment type="caution">
    <text evidence="3">The sequence shown here is derived from an EMBL/GenBank/DDBJ whole genome shotgun (WGS) entry which is preliminary data.</text>
</comment>
<dbReference type="InterPro" id="IPR005653">
    <property type="entry name" value="OstA-like_N"/>
</dbReference>